<organism evidence="7 8">
    <name type="scientific">Neotoma lepida</name>
    <name type="common">Desert woodrat</name>
    <dbReference type="NCBI Taxonomy" id="56216"/>
    <lineage>
        <taxon>Eukaryota</taxon>
        <taxon>Metazoa</taxon>
        <taxon>Chordata</taxon>
        <taxon>Craniata</taxon>
        <taxon>Vertebrata</taxon>
        <taxon>Euteleostomi</taxon>
        <taxon>Mammalia</taxon>
        <taxon>Eutheria</taxon>
        <taxon>Euarchontoglires</taxon>
        <taxon>Glires</taxon>
        <taxon>Rodentia</taxon>
        <taxon>Myomorpha</taxon>
        <taxon>Muroidea</taxon>
        <taxon>Cricetidae</taxon>
        <taxon>Neotominae</taxon>
        <taxon>Neotoma</taxon>
    </lineage>
</organism>
<dbReference type="InterPro" id="IPR001190">
    <property type="entry name" value="SRCR"/>
</dbReference>
<evidence type="ECO:0000259" key="6">
    <source>
        <dbReference type="PROSITE" id="PS50287"/>
    </source>
</evidence>
<evidence type="ECO:0000256" key="2">
    <source>
        <dbReference type="ARBA" id="ARBA00022737"/>
    </source>
</evidence>
<evidence type="ECO:0000313" key="8">
    <source>
        <dbReference type="Proteomes" id="UP000092124"/>
    </source>
</evidence>
<keyword evidence="4" id="KW-0325">Glycoprotein</keyword>
<accession>A0A1A6FSJ0</accession>
<dbReference type="SMART" id="SM00202">
    <property type="entry name" value="SR"/>
    <property type="match status" value="1"/>
</dbReference>
<evidence type="ECO:0000256" key="3">
    <source>
        <dbReference type="ARBA" id="ARBA00023157"/>
    </source>
</evidence>
<evidence type="ECO:0000313" key="7">
    <source>
        <dbReference type="EMBL" id="OBS56923.1"/>
    </source>
</evidence>
<comment type="caution">
    <text evidence="7">The sequence shown here is derived from an EMBL/GenBank/DDBJ whole genome shotgun (WGS) entry which is preliminary data.</text>
</comment>
<dbReference type="PANTHER" id="PTHR19331:SF465">
    <property type="entry name" value="EGG PEPTIDE SPERACT RECEPTOR"/>
    <property type="match status" value="1"/>
</dbReference>
<gene>
    <name evidence="7" type="ORF">A6R68_11953</name>
</gene>
<dbReference type="SUPFAM" id="SSF56487">
    <property type="entry name" value="SRCR-like"/>
    <property type="match status" value="1"/>
</dbReference>
<evidence type="ECO:0000256" key="4">
    <source>
        <dbReference type="ARBA" id="ARBA00023180"/>
    </source>
</evidence>
<dbReference type="STRING" id="56216.A0A1A6FSJ0"/>
<evidence type="ECO:0000256" key="1">
    <source>
        <dbReference type="ARBA" id="ARBA00022729"/>
    </source>
</evidence>
<dbReference type="Pfam" id="PF00530">
    <property type="entry name" value="SRCR"/>
    <property type="match status" value="1"/>
</dbReference>
<dbReference type="OrthoDB" id="536948at2759"/>
<protein>
    <recommendedName>
        <fullName evidence="6">SRCR domain-containing protein</fullName>
    </recommendedName>
</protein>
<dbReference type="InterPro" id="IPR036772">
    <property type="entry name" value="SRCR-like_dom_sf"/>
</dbReference>
<evidence type="ECO:0000256" key="5">
    <source>
        <dbReference type="PROSITE-ProRule" id="PRU00196"/>
    </source>
</evidence>
<dbReference type="EMBL" id="LZPO01118654">
    <property type="protein sequence ID" value="OBS56923.1"/>
    <property type="molecule type" value="Genomic_DNA"/>
</dbReference>
<keyword evidence="2" id="KW-0677">Repeat</keyword>
<keyword evidence="3" id="KW-1015">Disulfide bond</keyword>
<feature type="domain" description="SRCR" evidence="6">
    <location>
        <begin position="5"/>
        <end position="47"/>
    </location>
</feature>
<keyword evidence="1" id="KW-0732">Signal</keyword>
<dbReference type="Proteomes" id="UP000092124">
    <property type="component" value="Unassembled WGS sequence"/>
</dbReference>
<dbReference type="GO" id="GO:0016020">
    <property type="term" value="C:membrane"/>
    <property type="evidence" value="ECO:0007669"/>
    <property type="project" value="InterPro"/>
</dbReference>
<dbReference type="Gene3D" id="3.10.250.10">
    <property type="entry name" value="SRCR-like domain"/>
    <property type="match status" value="1"/>
</dbReference>
<name>A0A1A6FSJ0_NEOLE</name>
<comment type="caution">
    <text evidence="5">Lacks conserved residue(s) required for the propagation of feature annotation.</text>
</comment>
<reference evidence="7 8" key="1">
    <citation type="submission" date="2016-06" db="EMBL/GenBank/DDBJ databases">
        <title>The Draft Genome Sequence and Annotation of the Desert Woodrat Neotoma lepida.</title>
        <authorList>
            <person name="Campbell M."/>
            <person name="Oakeson K.F."/>
            <person name="Yandell M."/>
            <person name="Halpert J.R."/>
            <person name="Dearing D."/>
        </authorList>
    </citation>
    <scope>NUCLEOTIDE SEQUENCE [LARGE SCALE GENOMIC DNA]</scope>
    <source>
        <strain evidence="7">417</strain>
        <tissue evidence="7">Liver</tissue>
    </source>
</reference>
<dbReference type="PROSITE" id="PS50287">
    <property type="entry name" value="SRCR_2"/>
    <property type="match status" value="1"/>
</dbReference>
<sequence length="160" mass="17307">MDILKGLVNGGDQCQGRVEVLYQGYLGTVCDDSCNTQDVDVICQQLGYIHSVSAPGGDHSVRPQGTFSWEQCTAQKKNPTYLAVMVMDGTPMTVATGKMLELVRNTNKTALEARGSENKVVLAQGSACQESSSCCINTGLPLRLVNGDHWYDQGLVEVLY</sequence>
<dbReference type="AlphaFoldDB" id="A0A1A6FSJ0"/>
<dbReference type="PRINTS" id="PR00258">
    <property type="entry name" value="SPERACTRCPTR"/>
</dbReference>
<proteinExistence type="predicted"/>
<dbReference type="PANTHER" id="PTHR19331">
    <property type="entry name" value="SCAVENGER RECEPTOR DOMAIN-CONTAINING"/>
    <property type="match status" value="1"/>
</dbReference>
<keyword evidence="8" id="KW-1185">Reference proteome</keyword>